<dbReference type="EC" id="2.4.-.-" evidence="1"/>
<comment type="caution">
    <text evidence="1">The sequence shown here is derived from an EMBL/GenBank/DDBJ whole genome shotgun (WGS) entry which is preliminary data.</text>
</comment>
<evidence type="ECO:0000313" key="2">
    <source>
        <dbReference type="Proteomes" id="UP001555786"/>
    </source>
</evidence>
<keyword evidence="1" id="KW-0808">Transferase</keyword>
<dbReference type="PANTHER" id="PTHR45947:SF3">
    <property type="entry name" value="SULFOQUINOVOSYL TRANSFERASE SQD2"/>
    <property type="match status" value="1"/>
</dbReference>
<dbReference type="Proteomes" id="UP001555786">
    <property type="component" value="Unassembled WGS sequence"/>
</dbReference>
<dbReference type="GO" id="GO:0016757">
    <property type="term" value="F:glycosyltransferase activity"/>
    <property type="evidence" value="ECO:0007669"/>
    <property type="project" value="UniProtKB-KW"/>
</dbReference>
<proteinExistence type="predicted"/>
<name>A0ABV3PNB6_9HYPH</name>
<gene>
    <name evidence="1" type="ORF">ABXS05_16385</name>
</gene>
<evidence type="ECO:0000313" key="1">
    <source>
        <dbReference type="EMBL" id="MEW9307132.1"/>
    </source>
</evidence>
<keyword evidence="1" id="KW-0328">Glycosyltransferase</keyword>
<dbReference type="Gene3D" id="3.40.50.2000">
    <property type="entry name" value="Glycogen Phosphorylase B"/>
    <property type="match status" value="1"/>
</dbReference>
<keyword evidence="2" id="KW-1185">Reference proteome</keyword>
<dbReference type="CDD" id="cd03801">
    <property type="entry name" value="GT4_PimA-like"/>
    <property type="match status" value="1"/>
</dbReference>
<sequence length="429" mass="47351">MRSVLSYPGTMLHAQQIALALHEQGWLKTFVTGFHYSTQGWGDRLLRTLPSRQAAALREQLLRRSIETVPHSLVQAYPAWEILRSVVAKGGAGPVTVDRIWDRMSHRFDATVASRHVPGADAIHAFEYTALASFQRAAREQAARILHLPSLSSRQFENIRRRELARWKQLDDANAAYFSDRFARRQARRDAEIGLADLIVTNSALTARSHIAGGADPAKILVVPLGAPPVLDREPPPRRNDAKALRVVYAGNVTLGKGVPYLLEAWRRLPAADHARLDIYGRIELPADLLAQAGETVRFHGPRPRADLFQAFEQADVLVFPSLADGFGMVVAEAMAHGLPVIVTDMTGAADLVTPENGLVIPSADAEALTQALAWCLDNRQHLQAMRTGALETARRHQWPAYRAALADGLRERLRSSGQGSPMPQMERT</sequence>
<dbReference type="PANTHER" id="PTHR45947">
    <property type="entry name" value="SULFOQUINOVOSYL TRANSFERASE SQD2"/>
    <property type="match status" value="1"/>
</dbReference>
<dbReference type="SUPFAM" id="SSF53756">
    <property type="entry name" value="UDP-Glycosyltransferase/glycogen phosphorylase"/>
    <property type="match status" value="1"/>
</dbReference>
<dbReference type="RefSeq" id="WP_367624662.1">
    <property type="nucleotide sequence ID" value="NZ_JBFNQD010000005.1"/>
</dbReference>
<accession>A0ABV3PNB6</accession>
<reference evidence="1 2" key="1">
    <citation type="submission" date="2024-07" db="EMBL/GenBank/DDBJ databases">
        <title>Description of Labrys sedimenti sp. nov., isolated from a diclofenac-degrading enrichment culture.</title>
        <authorList>
            <person name="Tancsics A."/>
            <person name="Csepanyi A."/>
        </authorList>
    </citation>
    <scope>NUCLEOTIDE SEQUENCE [LARGE SCALE GENOMIC DNA]</scope>
    <source>
        <strain evidence="1 2">LMG 23578</strain>
    </source>
</reference>
<dbReference type="InterPro" id="IPR050194">
    <property type="entry name" value="Glycosyltransferase_grp1"/>
</dbReference>
<dbReference type="Pfam" id="PF13692">
    <property type="entry name" value="Glyco_trans_1_4"/>
    <property type="match status" value="1"/>
</dbReference>
<dbReference type="EMBL" id="JBFNQD010000005">
    <property type="protein sequence ID" value="MEW9307132.1"/>
    <property type="molecule type" value="Genomic_DNA"/>
</dbReference>
<protein>
    <submittedName>
        <fullName evidence="1">Glycosyltransferase family 4 protein</fullName>
        <ecNumber evidence="1">2.4.-.-</ecNumber>
    </submittedName>
</protein>
<organism evidence="1 2">
    <name type="scientific">Labrys neptuniae</name>
    <dbReference type="NCBI Taxonomy" id="376174"/>
    <lineage>
        <taxon>Bacteria</taxon>
        <taxon>Pseudomonadati</taxon>
        <taxon>Pseudomonadota</taxon>
        <taxon>Alphaproteobacteria</taxon>
        <taxon>Hyphomicrobiales</taxon>
        <taxon>Xanthobacteraceae</taxon>
        <taxon>Labrys</taxon>
    </lineage>
</organism>